<dbReference type="SUPFAM" id="SSF47413">
    <property type="entry name" value="lambda repressor-like DNA-binding domains"/>
    <property type="match status" value="1"/>
</dbReference>
<dbReference type="Gene3D" id="1.10.260.40">
    <property type="entry name" value="lambda repressor-like DNA-binding domains"/>
    <property type="match status" value="1"/>
</dbReference>
<dbReference type="PROSITE" id="PS50943">
    <property type="entry name" value="HTH_CROC1"/>
    <property type="match status" value="1"/>
</dbReference>
<protein>
    <submittedName>
        <fullName evidence="2">Regulator</fullName>
    </submittedName>
</protein>
<dbReference type="EMBL" id="UGEB01000001">
    <property type="protein sequence ID" value="STK92156.1"/>
    <property type="molecule type" value="Genomic_DNA"/>
</dbReference>
<dbReference type="InterPro" id="IPR010982">
    <property type="entry name" value="Lambda_DNA-bd_dom_sf"/>
</dbReference>
<proteinExistence type="predicted"/>
<reference evidence="2 3" key="1">
    <citation type="submission" date="2018-06" db="EMBL/GenBank/DDBJ databases">
        <authorList>
            <consortium name="Pathogen Informatics"/>
            <person name="Doyle S."/>
        </authorList>
    </citation>
    <scope>NUCLEOTIDE SEQUENCE [LARGE SCALE GENOMIC DNA]</scope>
    <source>
        <strain evidence="2 3">NCTC8179</strain>
    </source>
</reference>
<accession>A0A377A4T7</accession>
<dbReference type="CDD" id="cd00093">
    <property type="entry name" value="HTH_XRE"/>
    <property type="match status" value="1"/>
</dbReference>
<dbReference type="SMART" id="SM00530">
    <property type="entry name" value="HTH_XRE"/>
    <property type="match status" value="1"/>
</dbReference>
<evidence type="ECO:0000313" key="2">
    <source>
        <dbReference type="EMBL" id="STK92156.1"/>
    </source>
</evidence>
<feature type="domain" description="HTH cro/C1-type" evidence="1">
    <location>
        <begin position="23"/>
        <end position="77"/>
    </location>
</feature>
<dbReference type="Pfam" id="PF01381">
    <property type="entry name" value="HTH_3"/>
    <property type="match status" value="1"/>
</dbReference>
<evidence type="ECO:0000313" key="3">
    <source>
        <dbReference type="Proteomes" id="UP000255543"/>
    </source>
</evidence>
<dbReference type="AlphaFoldDB" id="A0A377A4T7"/>
<sequence>MQWKKKTKKIAASRLNDKIAMRLKERRQKLGLSQGKLAEICGWTQSRIGNYEAGSRNVGVHDAVVLGKALGISPPELLFGEQESSELWLNESQRKLLELFNQLPGSEQQRMIELFEVRLKEIDEYVEKYLRGRLKDNPHRSNDLAITVICQSARYQRAFLYHHHMTLTTKHISC</sequence>
<gene>
    <name evidence="2" type="ORF">NCTC8179_04063</name>
</gene>
<name>A0A377A4T7_ECOLX</name>
<dbReference type="GO" id="GO:0003677">
    <property type="term" value="F:DNA binding"/>
    <property type="evidence" value="ECO:0007669"/>
    <property type="project" value="InterPro"/>
</dbReference>
<organism evidence="2 3">
    <name type="scientific">Escherichia coli</name>
    <dbReference type="NCBI Taxonomy" id="562"/>
    <lineage>
        <taxon>Bacteria</taxon>
        <taxon>Pseudomonadati</taxon>
        <taxon>Pseudomonadota</taxon>
        <taxon>Gammaproteobacteria</taxon>
        <taxon>Enterobacterales</taxon>
        <taxon>Enterobacteriaceae</taxon>
        <taxon>Escherichia</taxon>
    </lineage>
</organism>
<evidence type="ECO:0000259" key="1">
    <source>
        <dbReference type="PROSITE" id="PS50943"/>
    </source>
</evidence>
<dbReference type="InterPro" id="IPR001387">
    <property type="entry name" value="Cro/C1-type_HTH"/>
</dbReference>
<dbReference type="Proteomes" id="UP000255543">
    <property type="component" value="Unassembled WGS sequence"/>
</dbReference>